<dbReference type="GO" id="GO:0006357">
    <property type="term" value="P:regulation of transcription by RNA polymerase II"/>
    <property type="evidence" value="ECO:0007669"/>
    <property type="project" value="InterPro"/>
</dbReference>
<dbReference type="Pfam" id="PF10513">
    <property type="entry name" value="EPL1"/>
    <property type="match status" value="1"/>
</dbReference>
<evidence type="ECO:0000256" key="3">
    <source>
        <dbReference type="ARBA" id="ARBA00023015"/>
    </source>
</evidence>
<evidence type="ECO:0000313" key="10">
    <source>
        <dbReference type="EMBL" id="KAF6223487.1"/>
    </source>
</evidence>
<evidence type="ECO:0000256" key="5">
    <source>
        <dbReference type="ARBA" id="ARBA00023242"/>
    </source>
</evidence>
<keyword evidence="3 7" id="KW-0805">Transcription regulation</keyword>
<dbReference type="GO" id="GO:0005634">
    <property type="term" value="C:nucleus"/>
    <property type="evidence" value="ECO:0007669"/>
    <property type="project" value="UniProtKB-SubCell"/>
</dbReference>
<proteinExistence type="inferred from homology"/>
<dbReference type="InterPro" id="IPR019542">
    <property type="entry name" value="Enhancer_polycomb-like_N"/>
</dbReference>
<keyword evidence="4 7" id="KW-0804">Transcription</keyword>
<comment type="caution">
    <text evidence="10">The sequence shown here is derived from an EMBL/GenBank/DDBJ whole genome shotgun (WGS) entry which is preliminary data.</text>
</comment>
<evidence type="ECO:0000256" key="8">
    <source>
        <dbReference type="SAM" id="MobiDB-lite"/>
    </source>
</evidence>
<organism evidence="10 11">
    <name type="scientific">Letharia lupina</name>
    <dbReference type="NCBI Taxonomy" id="560253"/>
    <lineage>
        <taxon>Eukaryota</taxon>
        <taxon>Fungi</taxon>
        <taxon>Dikarya</taxon>
        <taxon>Ascomycota</taxon>
        <taxon>Pezizomycotina</taxon>
        <taxon>Lecanoromycetes</taxon>
        <taxon>OSLEUM clade</taxon>
        <taxon>Lecanoromycetidae</taxon>
        <taxon>Lecanorales</taxon>
        <taxon>Lecanorineae</taxon>
        <taxon>Parmeliaceae</taxon>
        <taxon>Letharia</taxon>
    </lineage>
</organism>
<dbReference type="EMBL" id="JACCJB010000010">
    <property type="protein sequence ID" value="KAF6223487.1"/>
    <property type="molecule type" value="Genomic_DNA"/>
</dbReference>
<evidence type="ECO:0000259" key="9">
    <source>
        <dbReference type="Pfam" id="PF10513"/>
    </source>
</evidence>
<keyword evidence="5 7" id="KW-0539">Nucleus</keyword>
<sequence>MTRAGALSQSRMRQRKLNTRAALQIIREDDLHEADDDLPRVLSGLDSGVEKAEQNEHHLQAALSASQAAVIGGKVAQIYIPTPDAVQSSLQYDKLYPLTYAQPATYVRFSSTVEDCAGCPYDMDEEDQTFFKFMNKKKNASTQCSEDQFEEIVNCFEETAQVKQPFAAVDSPPVLSYDEIESSMDDYLDHHARPFAREVYEHWKARRLEAGNKPLITGLKFETGADTDDADPYVCFRRREVRQIRKTRGRDAHSAEKLKKLRKELEESREIMAMIRQREITKREQLAVERQLFEQRANLRQVKLNLPDQYKEGDEDILVNQKPKKKPLEITQRAPGNQYRLPQRSDGRPADTDLVLLSDLLAEQEKLLTQDIDTKIAQHQQWNVGYRDMTKAPLTPPLESDAGSTFRTATTEYLPTPPASISSELSGDVALDFSAVNMRKADSVAVRYASPSYDGPCHSQPSFRRRYGRGGRLWIDRRGMRLPPKAGFDCPGADRFKYDDDDDEDEVSVYFVDPFDTESMQFRAKLFSAQSSQAQMQARRAAQMEAPSHGTSHASTSARASRQAGPG</sequence>
<accession>A0A8H6CH99</accession>
<dbReference type="RefSeq" id="XP_037152704.1">
    <property type="nucleotide sequence ID" value="XM_037291269.1"/>
</dbReference>
<evidence type="ECO:0000313" key="11">
    <source>
        <dbReference type="Proteomes" id="UP000593566"/>
    </source>
</evidence>
<gene>
    <name evidence="10" type="ORF">HO133_000330</name>
</gene>
<comment type="function">
    <text evidence="6">Component of the NuA4 histone acetyltransferase complex which is involved in transcriptional activation of selected genes principally by acetylation of nucleosomal histone H4 and H2A. The NuA4 complex is also involved in DNA repair. Involved in gene silencing by neighboring heterochromatin, blockage of the silencing spreading along the chromosome, and required for cell cycle progression through G2/M.</text>
</comment>
<evidence type="ECO:0000256" key="7">
    <source>
        <dbReference type="RuleBase" id="RU361124"/>
    </source>
</evidence>
<evidence type="ECO:0000256" key="4">
    <source>
        <dbReference type="ARBA" id="ARBA00023163"/>
    </source>
</evidence>
<protein>
    <recommendedName>
        <fullName evidence="7">Enhancer of polycomb-like protein</fullName>
    </recommendedName>
</protein>
<dbReference type="InterPro" id="IPR024943">
    <property type="entry name" value="Enhancer_polycomb"/>
</dbReference>
<dbReference type="GeneID" id="59328749"/>
<evidence type="ECO:0000256" key="1">
    <source>
        <dbReference type="ARBA" id="ARBA00004123"/>
    </source>
</evidence>
<evidence type="ECO:0000256" key="2">
    <source>
        <dbReference type="ARBA" id="ARBA00008035"/>
    </source>
</evidence>
<feature type="region of interest" description="Disordered" evidence="8">
    <location>
        <begin position="529"/>
        <end position="567"/>
    </location>
</feature>
<keyword evidence="11" id="KW-1185">Reference proteome</keyword>
<name>A0A8H6CH99_9LECA</name>
<comment type="subcellular location">
    <subcellularLocation>
        <location evidence="1 7">Nucleus</location>
    </subcellularLocation>
</comment>
<dbReference type="AlphaFoldDB" id="A0A8H6CH99"/>
<dbReference type="GO" id="GO:0035267">
    <property type="term" value="C:NuA4 histone acetyltransferase complex"/>
    <property type="evidence" value="ECO:0007669"/>
    <property type="project" value="InterPro"/>
</dbReference>
<reference evidence="10 11" key="1">
    <citation type="journal article" date="2020" name="Genomics">
        <title>Complete, high-quality genomes from long-read metagenomic sequencing of two wolf lichen thalli reveals enigmatic genome architecture.</title>
        <authorList>
            <person name="McKenzie S.K."/>
            <person name="Walston R.F."/>
            <person name="Allen J.L."/>
        </authorList>
    </citation>
    <scope>NUCLEOTIDE SEQUENCE [LARGE SCALE GENOMIC DNA]</scope>
    <source>
        <strain evidence="10">WasteWater1</strain>
    </source>
</reference>
<dbReference type="PANTHER" id="PTHR14898">
    <property type="entry name" value="ENHANCER OF POLYCOMB"/>
    <property type="match status" value="1"/>
</dbReference>
<comment type="similarity">
    <text evidence="2 7">Belongs to the enhancer of polycomb family.</text>
</comment>
<feature type="domain" description="Enhancer of polycomb-like N-terminal" evidence="9">
    <location>
        <begin position="13"/>
        <end position="158"/>
    </location>
</feature>
<evidence type="ECO:0000256" key="6">
    <source>
        <dbReference type="ARBA" id="ARBA00025513"/>
    </source>
</evidence>
<dbReference type="Proteomes" id="UP000593566">
    <property type="component" value="Unassembled WGS sequence"/>
</dbReference>